<feature type="compositionally biased region" description="Low complexity" evidence="1">
    <location>
        <begin position="12"/>
        <end position="29"/>
    </location>
</feature>
<dbReference type="RefSeq" id="WP_031027328.1">
    <property type="nucleotide sequence ID" value="NZ_JBFAEG010000057.1"/>
</dbReference>
<evidence type="ECO:0000256" key="1">
    <source>
        <dbReference type="SAM" id="MobiDB-lite"/>
    </source>
</evidence>
<protein>
    <submittedName>
        <fullName evidence="2">Uncharacterized protein</fullName>
    </submittedName>
</protein>
<gene>
    <name evidence="2" type="ORF">AB0H04_43995</name>
</gene>
<evidence type="ECO:0000313" key="3">
    <source>
        <dbReference type="Proteomes" id="UP001551011"/>
    </source>
</evidence>
<name>A0ABV3AP02_9ACTN</name>
<dbReference type="EMBL" id="JBFAEG010000057">
    <property type="protein sequence ID" value="MEU5713691.1"/>
    <property type="molecule type" value="Genomic_DNA"/>
</dbReference>
<proteinExistence type="predicted"/>
<sequence length="107" mass="10780">MNPAHTRQRDNAVTAPDTATPGPPTARAVADTRARTDGTASAGPPTTRSTRITPTAHARPRTTGLVTAPASDTPAAETTAILTAAPGPVGQEGTCRMRTPVTEGSPA</sequence>
<dbReference type="Proteomes" id="UP001551011">
    <property type="component" value="Unassembled WGS sequence"/>
</dbReference>
<feature type="compositionally biased region" description="Low complexity" evidence="1">
    <location>
        <begin position="37"/>
        <end position="55"/>
    </location>
</feature>
<reference evidence="2 3" key="1">
    <citation type="submission" date="2024-06" db="EMBL/GenBank/DDBJ databases">
        <title>The Natural Products Discovery Center: Release of the First 8490 Sequenced Strains for Exploring Actinobacteria Biosynthetic Diversity.</title>
        <authorList>
            <person name="Kalkreuter E."/>
            <person name="Kautsar S.A."/>
            <person name="Yang D."/>
            <person name="Bader C.D."/>
            <person name="Teijaro C.N."/>
            <person name="Fluegel L."/>
            <person name="Davis C.M."/>
            <person name="Simpson J.R."/>
            <person name="Lauterbach L."/>
            <person name="Steele A.D."/>
            <person name="Gui C."/>
            <person name="Meng S."/>
            <person name="Li G."/>
            <person name="Viehrig K."/>
            <person name="Ye F."/>
            <person name="Su P."/>
            <person name="Kiefer A.F."/>
            <person name="Nichols A."/>
            <person name="Cepeda A.J."/>
            <person name="Yan W."/>
            <person name="Fan B."/>
            <person name="Jiang Y."/>
            <person name="Adhikari A."/>
            <person name="Zheng C.-J."/>
            <person name="Schuster L."/>
            <person name="Cowan T.M."/>
            <person name="Smanski M.J."/>
            <person name="Chevrette M.G."/>
            <person name="De Carvalho L.P.S."/>
            <person name="Shen B."/>
        </authorList>
    </citation>
    <scope>NUCLEOTIDE SEQUENCE [LARGE SCALE GENOMIC DNA]</scope>
    <source>
        <strain evidence="2 3">NPDC020594</strain>
    </source>
</reference>
<organism evidence="2 3">
    <name type="scientific">Streptomyces flaveolus</name>
    <dbReference type="NCBI Taxonomy" id="67297"/>
    <lineage>
        <taxon>Bacteria</taxon>
        <taxon>Bacillati</taxon>
        <taxon>Actinomycetota</taxon>
        <taxon>Actinomycetes</taxon>
        <taxon>Kitasatosporales</taxon>
        <taxon>Streptomycetaceae</taxon>
        <taxon>Streptomyces</taxon>
    </lineage>
</organism>
<feature type="region of interest" description="Disordered" evidence="1">
    <location>
        <begin position="1"/>
        <end position="107"/>
    </location>
</feature>
<comment type="caution">
    <text evidence="2">The sequence shown here is derived from an EMBL/GenBank/DDBJ whole genome shotgun (WGS) entry which is preliminary data.</text>
</comment>
<evidence type="ECO:0000313" key="2">
    <source>
        <dbReference type="EMBL" id="MEU5713691.1"/>
    </source>
</evidence>
<keyword evidence="3" id="KW-1185">Reference proteome</keyword>
<accession>A0ABV3AP02</accession>